<dbReference type="InterPro" id="IPR031563">
    <property type="entry name" value="MOT1/MOT2"/>
</dbReference>
<evidence type="ECO:0000313" key="2">
    <source>
        <dbReference type="EMBL" id="RKO90312.1"/>
    </source>
</evidence>
<name>A0A4P9WD90_9FUNG</name>
<protein>
    <recommendedName>
        <fullName evidence="4">Sulfate transporter family-domain-containing protein</fullName>
    </recommendedName>
</protein>
<sequence length="433" mass="45576">MVEDGFGAVDGIQVGDFGTLIPILVALSKTGQIALGPSLVFGGLFNLVTGIYYDIPMCVQPMKSIAAIALSSALTAPQISAAGLWVSGLTLFLAQLRVIRIANALIPLPIVRGIQLGTGLTLIINGCAKVLASHRFDFLHYDWMDNYLVAFVGFVGALWCYGWRRNPGAVLLFGTGMVLACVKVWAQENGDKIPGPGADWPTPRSPSWDDFRVGFTNAGLGQLPLTLLNSVIATSRLADDLFPERRRPVASVTSVGTCVGMMNIIGIWFGSIPYCHGSGGLAAQYRFGARSGTSIIILGLCKILLGAAFAPPLLTLFSALPVSILGVMLAIAGMELCNAAKDSGGVTPAAADSFLITAVTTGLLIGFANDGVGFLGGCFCAFFVWLQRRTESGRRVEADFGVVVWGLWRDVVDAAVGDEGSVGKGKEVEDVVV</sequence>
<keyword evidence="1" id="KW-0472">Membrane</keyword>
<dbReference type="Proteomes" id="UP000269721">
    <property type="component" value="Unassembled WGS sequence"/>
</dbReference>
<feature type="transmembrane region" description="Helical" evidence="1">
    <location>
        <begin position="249"/>
        <end position="269"/>
    </location>
</feature>
<dbReference type="GO" id="GO:0015098">
    <property type="term" value="F:molybdate ion transmembrane transporter activity"/>
    <property type="evidence" value="ECO:0007669"/>
    <property type="project" value="InterPro"/>
</dbReference>
<evidence type="ECO:0008006" key="4">
    <source>
        <dbReference type="Google" id="ProtNLM"/>
    </source>
</evidence>
<dbReference type="Pfam" id="PF16983">
    <property type="entry name" value="MFS_MOT1"/>
    <property type="match status" value="2"/>
</dbReference>
<reference evidence="3" key="1">
    <citation type="journal article" date="2018" name="Nat. Microbiol.">
        <title>Leveraging single-cell genomics to expand the fungal tree of life.</title>
        <authorList>
            <person name="Ahrendt S.R."/>
            <person name="Quandt C.A."/>
            <person name="Ciobanu D."/>
            <person name="Clum A."/>
            <person name="Salamov A."/>
            <person name="Andreopoulos B."/>
            <person name="Cheng J.F."/>
            <person name="Woyke T."/>
            <person name="Pelin A."/>
            <person name="Henrissat B."/>
            <person name="Reynolds N.K."/>
            <person name="Benny G.L."/>
            <person name="Smith M.E."/>
            <person name="James T.Y."/>
            <person name="Grigoriev I.V."/>
        </authorList>
    </citation>
    <scope>NUCLEOTIDE SEQUENCE [LARGE SCALE GENOMIC DNA]</scope>
</reference>
<dbReference type="AlphaFoldDB" id="A0A4P9WD90"/>
<gene>
    <name evidence="2" type="ORF">BDK51DRAFT_49448</name>
</gene>
<feature type="transmembrane region" description="Helical" evidence="1">
    <location>
        <begin position="33"/>
        <end position="53"/>
    </location>
</feature>
<dbReference type="PANTHER" id="PTHR31970:SF9">
    <property type="entry name" value="MOLYBDATE TRANSPORTER 2"/>
    <property type="match status" value="1"/>
</dbReference>
<feature type="transmembrane region" description="Helical" evidence="1">
    <location>
        <begin position="354"/>
        <end position="386"/>
    </location>
</feature>
<accession>A0A4P9WD90</accession>
<feature type="transmembrane region" description="Helical" evidence="1">
    <location>
        <begin position="144"/>
        <end position="162"/>
    </location>
</feature>
<keyword evidence="1" id="KW-0812">Transmembrane</keyword>
<proteinExistence type="predicted"/>
<organism evidence="2 3">
    <name type="scientific">Blyttiomyces helicus</name>
    <dbReference type="NCBI Taxonomy" id="388810"/>
    <lineage>
        <taxon>Eukaryota</taxon>
        <taxon>Fungi</taxon>
        <taxon>Fungi incertae sedis</taxon>
        <taxon>Chytridiomycota</taxon>
        <taxon>Chytridiomycota incertae sedis</taxon>
        <taxon>Chytridiomycetes</taxon>
        <taxon>Chytridiomycetes incertae sedis</taxon>
        <taxon>Blyttiomyces</taxon>
    </lineage>
</organism>
<dbReference type="EMBL" id="KZ995617">
    <property type="protein sequence ID" value="RKO90312.1"/>
    <property type="molecule type" value="Genomic_DNA"/>
</dbReference>
<feature type="transmembrane region" description="Helical" evidence="1">
    <location>
        <begin position="316"/>
        <end position="334"/>
    </location>
</feature>
<feature type="transmembrane region" description="Helical" evidence="1">
    <location>
        <begin position="168"/>
        <end position="186"/>
    </location>
</feature>
<evidence type="ECO:0000256" key="1">
    <source>
        <dbReference type="SAM" id="Phobius"/>
    </source>
</evidence>
<dbReference type="PANTHER" id="PTHR31970">
    <property type="match status" value="1"/>
</dbReference>
<evidence type="ECO:0000313" key="3">
    <source>
        <dbReference type="Proteomes" id="UP000269721"/>
    </source>
</evidence>
<keyword evidence="1" id="KW-1133">Transmembrane helix</keyword>
<dbReference type="OrthoDB" id="5402974at2759"/>
<feature type="transmembrane region" description="Helical" evidence="1">
    <location>
        <begin position="65"/>
        <end position="94"/>
    </location>
</feature>
<feature type="transmembrane region" description="Helical" evidence="1">
    <location>
        <begin position="289"/>
        <end position="309"/>
    </location>
</feature>
<keyword evidence="3" id="KW-1185">Reference proteome</keyword>